<dbReference type="InterPro" id="IPR045023">
    <property type="entry name" value="FATA/B"/>
</dbReference>
<dbReference type="OrthoDB" id="9801517at2"/>
<comment type="similarity">
    <text evidence="1">Belongs to the acyl-ACP thioesterase family.</text>
</comment>
<evidence type="ECO:0000256" key="6">
    <source>
        <dbReference type="ARBA" id="ARBA00023098"/>
    </source>
</evidence>
<evidence type="ECO:0000313" key="10">
    <source>
        <dbReference type="EMBL" id="SFI73930.1"/>
    </source>
</evidence>
<keyword evidence="4" id="KW-0276">Fatty acid metabolism</keyword>
<evidence type="ECO:0000256" key="5">
    <source>
        <dbReference type="ARBA" id="ARBA00022946"/>
    </source>
</evidence>
<name>A0A1I3KNJ5_9FLAO</name>
<dbReference type="InterPro" id="IPR002864">
    <property type="entry name" value="Acyl-ACP_thioesterase_NHD"/>
</dbReference>
<organism evidence="10 11">
    <name type="scientific">Myroides guanonis</name>
    <dbReference type="NCBI Taxonomy" id="1150112"/>
    <lineage>
        <taxon>Bacteria</taxon>
        <taxon>Pseudomonadati</taxon>
        <taxon>Bacteroidota</taxon>
        <taxon>Flavobacteriia</taxon>
        <taxon>Flavobacteriales</taxon>
        <taxon>Flavobacteriaceae</taxon>
        <taxon>Myroides</taxon>
    </lineage>
</organism>
<gene>
    <name evidence="10" type="ORF">SAMN04487893_1015</name>
</gene>
<reference evidence="11" key="1">
    <citation type="submission" date="2016-10" db="EMBL/GenBank/DDBJ databases">
        <authorList>
            <person name="Varghese N."/>
            <person name="Submissions S."/>
        </authorList>
    </citation>
    <scope>NUCLEOTIDE SEQUENCE [LARGE SCALE GENOMIC DNA]</scope>
    <source>
        <strain evidence="11">DSM 26542</strain>
    </source>
</reference>
<proteinExistence type="inferred from homology"/>
<dbReference type="GO" id="GO:0016297">
    <property type="term" value="F:fatty acyl-[ACP] hydrolase activity"/>
    <property type="evidence" value="ECO:0007669"/>
    <property type="project" value="InterPro"/>
</dbReference>
<dbReference type="InterPro" id="IPR029069">
    <property type="entry name" value="HotDog_dom_sf"/>
</dbReference>
<feature type="domain" description="Acyl-ACP thioesterase-like C-terminal" evidence="9">
    <location>
        <begin position="163"/>
        <end position="230"/>
    </location>
</feature>
<dbReference type="RefSeq" id="WP_090677283.1">
    <property type="nucleotide sequence ID" value="NZ_FORU01000001.1"/>
</dbReference>
<evidence type="ECO:0000313" key="11">
    <source>
        <dbReference type="Proteomes" id="UP000243887"/>
    </source>
</evidence>
<keyword evidence="7" id="KW-0275">Fatty acid biosynthesis</keyword>
<dbReference type="GO" id="GO:0000036">
    <property type="term" value="F:acyl carrier activity"/>
    <property type="evidence" value="ECO:0007669"/>
    <property type="project" value="TreeGrafter"/>
</dbReference>
<keyword evidence="3" id="KW-0378">Hydrolase</keyword>
<dbReference type="AlphaFoldDB" id="A0A1I3KNJ5"/>
<keyword evidence="11" id="KW-1185">Reference proteome</keyword>
<evidence type="ECO:0000256" key="4">
    <source>
        <dbReference type="ARBA" id="ARBA00022832"/>
    </source>
</evidence>
<dbReference type="Pfam" id="PF01643">
    <property type="entry name" value="Acyl-ACP_TE"/>
    <property type="match status" value="1"/>
</dbReference>
<dbReference type="SUPFAM" id="SSF54637">
    <property type="entry name" value="Thioesterase/thiol ester dehydrase-isomerase"/>
    <property type="match status" value="2"/>
</dbReference>
<protein>
    <submittedName>
        <fullName evidence="10">Acyl-ACP thioesterase</fullName>
    </submittedName>
</protein>
<dbReference type="PANTHER" id="PTHR31727:SF6">
    <property type="entry name" value="OLEOYL-ACYL CARRIER PROTEIN THIOESTERASE 1, CHLOROPLASTIC"/>
    <property type="match status" value="1"/>
</dbReference>
<dbReference type="PANTHER" id="PTHR31727">
    <property type="entry name" value="OLEOYL-ACYL CARRIER PROTEIN THIOESTERASE 1, CHLOROPLASTIC"/>
    <property type="match status" value="1"/>
</dbReference>
<evidence type="ECO:0000256" key="7">
    <source>
        <dbReference type="ARBA" id="ARBA00023160"/>
    </source>
</evidence>
<evidence type="ECO:0000256" key="1">
    <source>
        <dbReference type="ARBA" id="ARBA00006500"/>
    </source>
</evidence>
<dbReference type="InterPro" id="IPR049427">
    <property type="entry name" value="Acyl-ACP_TE_C"/>
</dbReference>
<accession>A0A1I3KNJ5</accession>
<dbReference type="EMBL" id="FORU01000001">
    <property type="protein sequence ID" value="SFI73930.1"/>
    <property type="molecule type" value="Genomic_DNA"/>
</dbReference>
<dbReference type="STRING" id="1150112.SAMN04487893_1015"/>
<keyword evidence="5" id="KW-0809">Transit peptide</keyword>
<dbReference type="Pfam" id="PF20791">
    <property type="entry name" value="Acyl-ACP_TE_C"/>
    <property type="match status" value="1"/>
</dbReference>
<feature type="domain" description="Acyl-ACP thioesterase N-terminal hotdog" evidence="8">
    <location>
        <begin position="10"/>
        <end position="128"/>
    </location>
</feature>
<dbReference type="Proteomes" id="UP000243887">
    <property type="component" value="Unassembled WGS sequence"/>
</dbReference>
<evidence type="ECO:0000259" key="8">
    <source>
        <dbReference type="Pfam" id="PF01643"/>
    </source>
</evidence>
<evidence type="ECO:0000259" key="9">
    <source>
        <dbReference type="Pfam" id="PF20791"/>
    </source>
</evidence>
<dbReference type="Gene3D" id="3.10.129.10">
    <property type="entry name" value="Hotdog Thioesterase"/>
    <property type="match status" value="2"/>
</dbReference>
<keyword evidence="2" id="KW-0444">Lipid biosynthesis</keyword>
<evidence type="ECO:0000256" key="3">
    <source>
        <dbReference type="ARBA" id="ARBA00022801"/>
    </source>
</evidence>
<keyword evidence="6" id="KW-0443">Lipid metabolism</keyword>
<evidence type="ECO:0000256" key="2">
    <source>
        <dbReference type="ARBA" id="ARBA00022516"/>
    </source>
</evidence>
<sequence>MPISSLFTSIYEEVHEVDFSECAASGALSLDGLCKIAQKVATKHSILGGISFHDLQKIKQAWVLNKMRLEIDHLPKWQDIIHIKTWIESLDGIRSIRNFEIILNNRRIIGISTLWVIINTDRRRPESMLLPHSHFEKFNGITAIQQSFKNIPTQVEYKLLKNGIVEYSDLDMVQHVNNAKYIEWIINAVHSNSLDFPTVREIDMIFQKEMLWETKYEIYINQDNDNYNFKISSSEGIHFLCRVN</sequence>